<reference evidence="1 2" key="1">
    <citation type="submission" date="2018-10" db="EMBL/GenBank/DDBJ databases">
        <title>Genomic Encyclopedia of Type Strains, Phase IV (KMG-IV): sequencing the most valuable type-strain genomes for metagenomic binning, comparative biology and taxonomic classification.</title>
        <authorList>
            <person name="Goeker M."/>
        </authorList>
    </citation>
    <scope>NUCLEOTIDE SEQUENCE [LARGE SCALE GENOMIC DNA]</scope>
    <source>
        <strain evidence="1 2">DSM 26916</strain>
    </source>
</reference>
<organism evidence="1 2">
    <name type="scientific">Sulfurisoma sediminicola</name>
    <dbReference type="NCBI Taxonomy" id="1381557"/>
    <lineage>
        <taxon>Bacteria</taxon>
        <taxon>Pseudomonadati</taxon>
        <taxon>Pseudomonadota</taxon>
        <taxon>Betaproteobacteria</taxon>
        <taxon>Nitrosomonadales</taxon>
        <taxon>Sterolibacteriaceae</taxon>
        <taxon>Sulfurisoma</taxon>
    </lineage>
</organism>
<evidence type="ECO:0000313" key="2">
    <source>
        <dbReference type="Proteomes" id="UP000268908"/>
    </source>
</evidence>
<dbReference type="AlphaFoldDB" id="A0A497XCF0"/>
<name>A0A497XCF0_9PROT</name>
<evidence type="ECO:0000313" key="1">
    <source>
        <dbReference type="EMBL" id="RLJ64591.1"/>
    </source>
</evidence>
<dbReference type="Proteomes" id="UP000268908">
    <property type="component" value="Unassembled WGS sequence"/>
</dbReference>
<comment type="caution">
    <text evidence="1">The sequence shown here is derived from an EMBL/GenBank/DDBJ whole genome shotgun (WGS) entry which is preliminary data.</text>
</comment>
<keyword evidence="2" id="KW-1185">Reference proteome</keyword>
<proteinExistence type="predicted"/>
<accession>A0A497XCF0</accession>
<sequence>MDDYMQFLLNKHREFILAAACTDGPMNRDYLVLIEVIEEVIRGEAGL</sequence>
<gene>
    <name evidence="1" type="ORF">DFR35_1232</name>
</gene>
<dbReference type="EMBL" id="RCCI01000005">
    <property type="protein sequence ID" value="RLJ64591.1"/>
    <property type="molecule type" value="Genomic_DNA"/>
</dbReference>
<protein>
    <submittedName>
        <fullName evidence="1">Uncharacterized protein</fullName>
    </submittedName>
</protein>
<dbReference type="RefSeq" id="WP_165904794.1">
    <property type="nucleotide sequence ID" value="NZ_BHVV01000006.1"/>
</dbReference>